<proteinExistence type="predicted"/>
<name>A0A644WB68_9ZZZZ</name>
<gene>
    <name evidence="1" type="ORF">SDC9_46023</name>
</gene>
<dbReference type="EMBL" id="VSSQ01000689">
    <property type="protein sequence ID" value="MPL99802.1"/>
    <property type="molecule type" value="Genomic_DNA"/>
</dbReference>
<comment type="caution">
    <text evidence="1">The sequence shown here is derived from an EMBL/GenBank/DDBJ whole genome shotgun (WGS) entry which is preliminary data.</text>
</comment>
<protein>
    <submittedName>
        <fullName evidence="1">Uncharacterized protein</fullName>
    </submittedName>
</protein>
<organism evidence="1">
    <name type="scientific">bioreactor metagenome</name>
    <dbReference type="NCBI Taxonomy" id="1076179"/>
    <lineage>
        <taxon>unclassified sequences</taxon>
        <taxon>metagenomes</taxon>
        <taxon>ecological metagenomes</taxon>
    </lineage>
</organism>
<sequence>MKTLLAIACFSIFINSYSQQDKILEIREYYYSVKKTIESQTPDSAWTYYSDQIIRNRQDLPWRAIGIFHDTITFWYSDLMSAAMENDTEGDSTDALVLVTSSAQLSMMFIYREWLFLEGNLIFYYDRMIGYDEDSTWEYRYYFDNNKLIRFMQGNQIISYDDDPNEILQFGEEIKSLFNTIINL</sequence>
<reference evidence="1" key="1">
    <citation type="submission" date="2019-08" db="EMBL/GenBank/DDBJ databases">
        <authorList>
            <person name="Kucharzyk K."/>
            <person name="Murdoch R.W."/>
            <person name="Higgins S."/>
            <person name="Loffler F."/>
        </authorList>
    </citation>
    <scope>NUCLEOTIDE SEQUENCE</scope>
</reference>
<accession>A0A644WB68</accession>
<dbReference type="AlphaFoldDB" id="A0A644WB68"/>
<evidence type="ECO:0000313" key="1">
    <source>
        <dbReference type="EMBL" id="MPL99802.1"/>
    </source>
</evidence>